<evidence type="ECO:0000256" key="1">
    <source>
        <dbReference type="SAM" id="MobiDB-lite"/>
    </source>
</evidence>
<evidence type="ECO:0000313" key="2">
    <source>
        <dbReference type="EMBL" id="KAF2740768.1"/>
    </source>
</evidence>
<evidence type="ECO:0000313" key="3">
    <source>
        <dbReference type="Proteomes" id="UP000799444"/>
    </source>
</evidence>
<protein>
    <submittedName>
        <fullName evidence="2">Uncharacterized protein</fullName>
    </submittedName>
</protein>
<feature type="region of interest" description="Disordered" evidence="1">
    <location>
        <begin position="140"/>
        <end position="160"/>
    </location>
</feature>
<comment type="caution">
    <text evidence="2">The sequence shown here is derived from an EMBL/GenBank/DDBJ whole genome shotgun (WGS) entry which is preliminary data.</text>
</comment>
<organism evidence="2 3">
    <name type="scientific">Polyplosphaeria fusca</name>
    <dbReference type="NCBI Taxonomy" id="682080"/>
    <lineage>
        <taxon>Eukaryota</taxon>
        <taxon>Fungi</taxon>
        <taxon>Dikarya</taxon>
        <taxon>Ascomycota</taxon>
        <taxon>Pezizomycotina</taxon>
        <taxon>Dothideomycetes</taxon>
        <taxon>Pleosporomycetidae</taxon>
        <taxon>Pleosporales</taxon>
        <taxon>Tetraplosphaeriaceae</taxon>
        <taxon>Polyplosphaeria</taxon>
    </lineage>
</organism>
<dbReference type="AlphaFoldDB" id="A0A9P4RC06"/>
<gene>
    <name evidence="2" type="ORF">EJ04DRAFT_548290</name>
</gene>
<sequence length="160" mass="17828">MSDLAKGTRSYVHASKTSGLALSELERANNDAVLQTKASLKSYCASKILTSTLSPFQYRMTIERRTPLDKSGFLGTTTCASNPAAQFCLSYSFFRLRFNLQVQRSTKSKADGDHQSILILQYASRQGVVMIHHQRRQKQFTATPPNAISARSHVINQEQA</sequence>
<proteinExistence type="predicted"/>
<accession>A0A9P4RC06</accession>
<dbReference type="Proteomes" id="UP000799444">
    <property type="component" value="Unassembled WGS sequence"/>
</dbReference>
<keyword evidence="3" id="KW-1185">Reference proteome</keyword>
<dbReference type="EMBL" id="ML996099">
    <property type="protein sequence ID" value="KAF2740768.1"/>
    <property type="molecule type" value="Genomic_DNA"/>
</dbReference>
<reference evidence="2" key="1">
    <citation type="journal article" date="2020" name="Stud. Mycol.">
        <title>101 Dothideomycetes genomes: a test case for predicting lifestyles and emergence of pathogens.</title>
        <authorList>
            <person name="Haridas S."/>
            <person name="Albert R."/>
            <person name="Binder M."/>
            <person name="Bloem J."/>
            <person name="Labutti K."/>
            <person name="Salamov A."/>
            <person name="Andreopoulos B."/>
            <person name="Baker S."/>
            <person name="Barry K."/>
            <person name="Bills G."/>
            <person name="Bluhm B."/>
            <person name="Cannon C."/>
            <person name="Castanera R."/>
            <person name="Culley D."/>
            <person name="Daum C."/>
            <person name="Ezra D."/>
            <person name="Gonzalez J."/>
            <person name="Henrissat B."/>
            <person name="Kuo A."/>
            <person name="Liang C."/>
            <person name="Lipzen A."/>
            <person name="Lutzoni F."/>
            <person name="Magnuson J."/>
            <person name="Mondo S."/>
            <person name="Nolan M."/>
            <person name="Ohm R."/>
            <person name="Pangilinan J."/>
            <person name="Park H.-J."/>
            <person name="Ramirez L."/>
            <person name="Alfaro M."/>
            <person name="Sun H."/>
            <person name="Tritt A."/>
            <person name="Yoshinaga Y."/>
            <person name="Zwiers L.-H."/>
            <person name="Turgeon B."/>
            <person name="Goodwin S."/>
            <person name="Spatafora J."/>
            <person name="Crous P."/>
            <person name="Grigoriev I."/>
        </authorList>
    </citation>
    <scope>NUCLEOTIDE SEQUENCE</scope>
    <source>
        <strain evidence="2">CBS 125425</strain>
    </source>
</reference>
<name>A0A9P4RC06_9PLEO</name>